<dbReference type="InterPro" id="IPR016410">
    <property type="entry name" value="Phage_imm"/>
</dbReference>
<keyword evidence="1" id="KW-1133">Transmembrane helix</keyword>
<dbReference type="AlphaFoldDB" id="A0A1U9KE13"/>
<feature type="signal peptide" evidence="2">
    <location>
        <begin position="1"/>
        <end position="25"/>
    </location>
</feature>
<dbReference type="KEGG" id="aace:A0U92_03845"/>
<feature type="chain" id="PRO_5012843834" evidence="2">
    <location>
        <begin position="26"/>
        <end position="631"/>
    </location>
</feature>
<keyword evidence="1" id="KW-0812">Transmembrane</keyword>
<dbReference type="Pfam" id="PF14373">
    <property type="entry name" value="Imm_superinfect"/>
    <property type="match status" value="1"/>
</dbReference>
<evidence type="ECO:0000313" key="5">
    <source>
        <dbReference type="Proteomes" id="UP000188937"/>
    </source>
</evidence>
<dbReference type="InterPro" id="IPR002477">
    <property type="entry name" value="Peptidoglycan-bd-like"/>
</dbReference>
<dbReference type="Proteomes" id="UP000188937">
    <property type="component" value="Chromosome"/>
</dbReference>
<evidence type="ECO:0000256" key="2">
    <source>
        <dbReference type="SAM" id="SignalP"/>
    </source>
</evidence>
<keyword evidence="1" id="KW-0472">Membrane</keyword>
<dbReference type="EMBL" id="CP014692">
    <property type="protein sequence ID" value="AQS84043.1"/>
    <property type="molecule type" value="Genomic_DNA"/>
</dbReference>
<evidence type="ECO:0000259" key="3">
    <source>
        <dbReference type="Pfam" id="PF01471"/>
    </source>
</evidence>
<keyword evidence="5" id="KW-1185">Reference proteome</keyword>
<accession>A0A1U9KE13</accession>
<organism evidence="4 5">
    <name type="scientific">Acetobacter aceti</name>
    <dbReference type="NCBI Taxonomy" id="435"/>
    <lineage>
        <taxon>Bacteria</taxon>
        <taxon>Pseudomonadati</taxon>
        <taxon>Pseudomonadota</taxon>
        <taxon>Alphaproteobacteria</taxon>
        <taxon>Acetobacterales</taxon>
        <taxon>Acetobacteraceae</taxon>
        <taxon>Acetobacter</taxon>
        <taxon>Acetobacter subgen. Acetobacter</taxon>
    </lineage>
</organism>
<feature type="transmembrane region" description="Helical" evidence="1">
    <location>
        <begin position="557"/>
        <end position="582"/>
    </location>
</feature>
<gene>
    <name evidence="4" type="ORF">A0U92_03845</name>
</gene>
<keyword evidence="2" id="KW-0732">Signal</keyword>
<feature type="domain" description="Peptidoglycan binding-like" evidence="3">
    <location>
        <begin position="461"/>
        <end position="500"/>
    </location>
</feature>
<sequence length="631" mass="67482">MKRLITKSFLAAISVLSTGIVTAQAGESSPPLVHAEMGEHEHIALASAGLNASVDLVEKPDCAVATLLGGNDTLVSGACRMAVLTLKDSLHPDRPAFTTLLTPYSRDGSDVRDLQLDLRHLDVASPLPQAVVSVYTGGAHCCALTSIVGMTKNGTWTATQPPELSGEGRPLFTDIDKDGAQEIVSSDGSFLYTFASHAGSYTPSVIYRYTDGRLVDITTDSVSRPYLERTLKESEGFWVQQDRNEPNGFLAYYVAMKANMGEFPAGWSYMLPRYDHEIDAGFSLSRCTLGGRLEAECTPEERKPLPFPQALAGFLVAGHYVTSEQALAAAPEAEAAIQSANGYRPDFSCSTPPQKNGVATMLCENSDAAQHELQFDQVYYALRQLVGPGGWRALKQEIILAENAVDQQCGLPVPGAADQTLPSNATGCYAAGMDTLSEQYRKKLSGPALEESKRPIAQHIALQRRLIKLGYLPAASTADGVYGESTRAAIVAWQRDTGRPDVSSFLSDADAAVLLGTPPVVAETKSPAEAISQKTDTAQQETTISSLPQPSKNTIRLFGLSGITALIAAAAGIALYFVPFVIACVRDTVRKPAVFAVNLFFGWTGLGWIAALVMACRFVRLNKGPSSETGH</sequence>
<dbReference type="Gene3D" id="1.10.101.10">
    <property type="entry name" value="PGBD-like superfamily/PGBD"/>
    <property type="match status" value="1"/>
</dbReference>
<reference evidence="4 5" key="1">
    <citation type="submission" date="2016-03" db="EMBL/GenBank/DDBJ databases">
        <title>Acetic acid bacteria sequencing.</title>
        <authorList>
            <person name="Brandt J."/>
            <person name="Jakob F."/>
            <person name="Vogel R.F."/>
        </authorList>
    </citation>
    <scope>NUCLEOTIDE SEQUENCE [LARGE SCALE GENOMIC DNA]</scope>
    <source>
        <strain evidence="4 5">TMW2.1153</strain>
    </source>
</reference>
<dbReference type="InterPro" id="IPR036365">
    <property type="entry name" value="PGBD-like_sf"/>
</dbReference>
<dbReference type="Pfam" id="PF01471">
    <property type="entry name" value="PG_binding_1"/>
    <property type="match status" value="1"/>
</dbReference>
<dbReference type="STRING" id="435.A0U92_03845"/>
<proteinExistence type="predicted"/>
<dbReference type="SUPFAM" id="SSF47090">
    <property type="entry name" value="PGBD-like"/>
    <property type="match status" value="1"/>
</dbReference>
<name>A0A1U9KE13_ACEAC</name>
<protein>
    <submittedName>
        <fullName evidence="4">Iduronate sulfatase</fullName>
    </submittedName>
</protein>
<dbReference type="InterPro" id="IPR036366">
    <property type="entry name" value="PGBDSf"/>
</dbReference>
<evidence type="ECO:0000313" key="4">
    <source>
        <dbReference type="EMBL" id="AQS84043.1"/>
    </source>
</evidence>
<dbReference type="OrthoDB" id="1522627at2"/>
<evidence type="ECO:0000256" key="1">
    <source>
        <dbReference type="SAM" id="Phobius"/>
    </source>
</evidence>
<feature type="transmembrane region" description="Helical" evidence="1">
    <location>
        <begin position="594"/>
        <end position="615"/>
    </location>
</feature>